<dbReference type="EMBL" id="JAYMYS010000002">
    <property type="protein sequence ID" value="KAK7404597.1"/>
    <property type="molecule type" value="Genomic_DNA"/>
</dbReference>
<gene>
    <name evidence="1" type="ORF">VNO78_05551</name>
</gene>
<proteinExistence type="predicted"/>
<comment type="caution">
    <text evidence="1">The sequence shown here is derived from an EMBL/GenBank/DDBJ whole genome shotgun (WGS) entry which is preliminary data.</text>
</comment>
<name>A0AAN9SSI1_PSOTE</name>
<reference evidence="1 2" key="1">
    <citation type="submission" date="2024-01" db="EMBL/GenBank/DDBJ databases">
        <title>The genomes of 5 underutilized Papilionoideae crops provide insights into root nodulation and disease resistanc.</title>
        <authorList>
            <person name="Jiang F."/>
        </authorList>
    </citation>
    <scope>NUCLEOTIDE SEQUENCE [LARGE SCALE GENOMIC DNA]</scope>
    <source>
        <strain evidence="1">DUOXIRENSHENG_FW03</strain>
        <tissue evidence="1">Leaves</tissue>
    </source>
</reference>
<dbReference type="AlphaFoldDB" id="A0AAN9SSI1"/>
<protein>
    <submittedName>
        <fullName evidence="1">Uncharacterized protein</fullName>
    </submittedName>
</protein>
<evidence type="ECO:0000313" key="2">
    <source>
        <dbReference type="Proteomes" id="UP001386955"/>
    </source>
</evidence>
<evidence type="ECO:0000313" key="1">
    <source>
        <dbReference type="EMBL" id="KAK7404597.1"/>
    </source>
</evidence>
<accession>A0AAN9SSI1</accession>
<organism evidence="1 2">
    <name type="scientific">Psophocarpus tetragonolobus</name>
    <name type="common">Winged bean</name>
    <name type="synonym">Dolichos tetragonolobus</name>
    <dbReference type="NCBI Taxonomy" id="3891"/>
    <lineage>
        <taxon>Eukaryota</taxon>
        <taxon>Viridiplantae</taxon>
        <taxon>Streptophyta</taxon>
        <taxon>Embryophyta</taxon>
        <taxon>Tracheophyta</taxon>
        <taxon>Spermatophyta</taxon>
        <taxon>Magnoliopsida</taxon>
        <taxon>eudicotyledons</taxon>
        <taxon>Gunneridae</taxon>
        <taxon>Pentapetalae</taxon>
        <taxon>rosids</taxon>
        <taxon>fabids</taxon>
        <taxon>Fabales</taxon>
        <taxon>Fabaceae</taxon>
        <taxon>Papilionoideae</taxon>
        <taxon>50 kb inversion clade</taxon>
        <taxon>NPAAA clade</taxon>
        <taxon>indigoferoid/millettioid clade</taxon>
        <taxon>Phaseoleae</taxon>
        <taxon>Psophocarpus</taxon>
    </lineage>
</organism>
<keyword evidence="2" id="KW-1185">Reference proteome</keyword>
<dbReference type="Proteomes" id="UP001386955">
    <property type="component" value="Unassembled WGS sequence"/>
</dbReference>
<sequence>MISSINAQTTKKCLAAKCGRLPISPTAALLFWLNHTNSGIFKLVRWNLSNVLFDFISLLHWSRYMSTDEDRVL</sequence>